<evidence type="ECO:0000313" key="2">
    <source>
        <dbReference type="Proteomes" id="UP000234681"/>
    </source>
</evidence>
<name>A6K585_RAT</name>
<dbReference type="EMBL" id="CH474020">
    <property type="protein sequence ID" value="EDL99394.1"/>
    <property type="molecule type" value="Genomic_DNA"/>
</dbReference>
<dbReference type="Proteomes" id="UP000234681">
    <property type="component" value="Chromosome 4"/>
</dbReference>
<dbReference type="AlphaFoldDB" id="A6K585"/>
<organism evidence="1 2">
    <name type="scientific">Rattus norvegicus</name>
    <name type="common">Rat</name>
    <dbReference type="NCBI Taxonomy" id="10116"/>
    <lineage>
        <taxon>Eukaryota</taxon>
        <taxon>Metazoa</taxon>
        <taxon>Chordata</taxon>
        <taxon>Craniata</taxon>
        <taxon>Vertebrata</taxon>
        <taxon>Euteleostomi</taxon>
        <taxon>Mammalia</taxon>
        <taxon>Eutheria</taxon>
        <taxon>Euarchontoglires</taxon>
        <taxon>Glires</taxon>
        <taxon>Rodentia</taxon>
        <taxon>Myomorpha</taxon>
        <taxon>Muroidea</taxon>
        <taxon>Muridae</taxon>
        <taxon>Murinae</taxon>
        <taxon>Rattus</taxon>
    </lineage>
</organism>
<reference evidence="2" key="1">
    <citation type="submission" date="2005-09" db="EMBL/GenBank/DDBJ databases">
        <authorList>
            <person name="Mural R.J."/>
            <person name="Li P.W."/>
            <person name="Adams M.D."/>
            <person name="Amanatides P.G."/>
            <person name="Baden-Tillson H."/>
            <person name="Barnstead M."/>
            <person name="Chin S.H."/>
            <person name="Dew I."/>
            <person name="Evans C.A."/>
            <person name="Ferriera S."/>
            <person name="Flanigan M."/>
            <person name="Fosler C."/>
            <person name="Glodek A."/>
            <person name="Gu Z."/>
            <person name="Holt R.A."/>
            <person name="Jennings D."/>
            <person name="Kraft C.L."/>
            <person name="Lu F."/>
            <person name="Nguyen T."/>
            <person name="Nusskern D.R."/>
            <person name="Pfannkoch C.M."/>
            <person name="Sitter C."/>
            <person name="Sutton G.G."/>
            <person name="Venter J.C."/>
            <person name="Wang Z."/>
            <person name="Woodage T."/>
            <person name="Zheng X.H."/>
            <person name="Zhong F."/>
        </authorList>
    </citation>
    <scope>NUCLEOTIDE SEQUENCE [LARGE SCALE GENOMIC DNA]</scope>
    <source>
        <strain>BN</strain>
        <strain evidence="2">Sprague-Dawley</strain>
    </source>
</reference>
<sequence>MKKRKKKKNKGGLWFKVAVLGFAVHLEYKQFYVCGGVIQWFMSELMQQTNLDWISTAHLTRSTHVGFNDSKTSTGSGKRLYTAWLPVPFWVVCQHLSRGAVPLIEVCSFYWVQSDFTDFTVGAFYFQNPFHWTQKYIVTMEKLWKAEKGSCFHLQLLKNLHHGHCRNPSSKRMQMPFWSCGT</sequence>
<accession>A6K585</accession>
<protein>
    <submittedName>
        <fullName evidence="1">Pseudouridylate synthase 7 homolog (S. cerevisiae) (Predicted), isoform CRA_b</fullName>
    </submittedName>
</protein>
<proteinExistence type="predicted"/>
<gene>
    <name evidence="1" type="primary">Pus7_predicted</name>
    <name evidence="1" type="ORF">rCG_24449</name>
</gene>
<evidence type="ECO:0000313" key="1">
    <source>
        <dbReference type="EMBL" id="EDL99394.1"/>
    </source>
</evidence>